<evidence type="ECO:0000256" key="3">
    <source>
        <dbReference type="ARBA" id="ARBA00023136"/>
    </source>
</evidence>
<feature type="non-terminal residue" evidence="4">
    <location>
        <position position="1"/>
    </location>
</feature>
<comment type="subcellular location">
    <subcellularLocation>
        <location evidence="1">Membrane</location>
        <topology evidence="1">Multi-pass membrane protein</topology>
    </subcellularLocation>
</comment>
<comment type="caution">
    <text evidence="4">The sequence shown here is derived from an EMBL/GenBank/DDBJ whole genome shotgun (WGS) entry which is preliminary data.</text>
</comment>
<evidence type="ECO:0000256" key="1">
    <source>
        <dbReference type="ARBA" id="ARBA00004141"/>
    </source>
</evidence>
<dbReference type="OrthoDB" id="448427at2759"/>
<keyword evidence="3" id="KW-0472">Membrane</keyword>
<keyword evidence="5" id="KW-1185">Reference proteome</keyword>
<keyword evidence="2" id="KW-0812">Transmembrane</keyword>
<protein>
    <submittedName>
        <fullName evidence="4">Uncharacterized protein</fullName>
    </submittedName>
</protein>
<gene>
    <name evidence="4" type="ORF">GIB67_032035</name>
</gene>
<dbReference type="GO" id="GO:0016020">
    <property type="term" value="C:membrane"/>
    <property type="evidence" value="ECO:0007669"/>
    <property type="project" value="UniProtKB-SubCell"/>
</dbReference>
<accession>A0A7J7MWQ4</accession>
<dbReference type="Gene3D" id="1.50.40.10">
    <property type="entry name" value="Mitochondrial carrier domain"/>
    <property type="match status" value="1"/>
</dbReference>
<dbReference type="Proteomes" id="UP000541444">
    <property type="component" value="Unassembled WGS sequence"/>
</dbReference>
<dbReference type="Pfam" id="PF00153">
    <property type="entry name" value="Mito_carr"/>
    <property type="match status" value="1"/>
</dbReference>
<dbReference type="AlphaFoldDB" id="A0A7J7MWQ4"/>
<proteinExistence type="predicted"/>
<sequence length="122" mass="13667">SFLGASSVSEFFAAVCNLPFDYVKTQIHKMQPDATGKYQCKYFLDCAMKTLKAGGPLIFIQDFLSTVLGLPLMSWKLNFFCMFQFIEEAERSLYDAIMIIRRALKNFTVVVGGGAIDVINLS</sequence>
<dbReference type="SUPFAM" id="SSF103506">
    <property type="entry name" value="Mitochondrial carrier"/>
    <property type="match status" value="1"/>
</dbReference>
<organism evidence="4 5">
    <name type="scientific">Kingdonia uniflora</name>
    <dbReference type="NCBI Taxonomy" id="39325"/>
    <lineage>
        <taxon>Eukaryota</taxon>
        <taxon>Viridiplantae</taxon>
        <taxon>Streptophyta</taxon>
        <taxon>Embryophyta</taxon>
        <taxon>Tracheophyta</taxon>
        <taxon>Spermatophyta</taxon>
        <taxon>Magnoliopsida</taxon>
        <taxon>Ranunculales</taxon>
        <taxon>Circaeasteraceae</taxon>
        <taxon>Kingdonia</taxon>
    </lineage>
</organism>
<evidence type="ECO:0000313" key="4">
    <source>
        <dbReference type="EMBL" id="KAF6159264.1"/>
    </source>
</evidence>
<dbReference type="EMBL" id="JACGCM010001193">
    <property type="protein sequence ID" value="KAF6159264.1"/>
    <property type="molecule type" value="Genomic_DNA"/>
</dbReference>
<name>A0A7J7MWQ4_9MAGN</name>
<dbReference type="InterPro" id="IPR023395">
    <property type="entry name" value="MCP_dom_sf"/>
</dbReference>
<evidence type="ECO:0000256" key="2">
    <source>
        <dbReference type="ARBA" id="ARBA00022692"/>
    </source>
</evidence>
<evidence type="ECO:0000313" key="5">
    <source>
        <dbReference type="Proteomes" id="UP000541444"/>
    </source>
</evidence>
<reference evidence="4 5" key="1">
    <citation type="journal article" date="2020" name="IScience">
        <title>Genome Sequencing of the Endangered Kingdonia uniflora (Circaeasteraceae, Ranunculales) Reveals Potential Mechanisms of Evolutionary Specialization.</title>
        <authorList>
            <person name="Sun Y."/>
            <person name="Deng T."/>
            <person name="Zhang A."/>
            <person name="Moore M.J."/>
            <person name="Landis J.B."/>
            <person name="Lin N."/>
            <person name="Zhang H."/>
            <person name="Zhang X."/>
            <person name="Huang J."/>
            <person name="Zhang X."/>
            <person name="Sun H."/>
            <person name="Wang H."/>
        </authorList>
    </citation>
    <scope>NUCLEOTIDE SEQUENCE [LARGE SCALE GENOMIC DNA]</scope>
    <source>
        <strain evidence="4">TB1705</strain>
        <tissue evidence="4">Leaf</tissue>
    </source>
</reference>
<dbReference type="InterPro" id="IPR018108">
    <property type="entry name" value="MCP_transmembrane"/>
</dbReference>